<dbReference type="RefSeq" id="WP_290270104.1">
    <property type="nucleotide sequence ID" value="NZ_JAUFQP010000010.1"/>
</dbReference>
<evidence type="ECO:0000256" key="2">
    <source>
        <dbReference type="ARBA" id="ARBA00006275"/>
    </source>
</evidence>
<sequence>MTKFINYIKVLVMLLLCGSCSDYLDVVPDNTVEVENLFETEIKAYQALAACYSFMPHNDDVNSSMLMSGDEFLGRLDIEYAGESGRLRGSKIMRGGWQTANDPLLNFWTGRNGATGLYDGIRVCNTFLENINDVPDMTEADKIDWTAQVKFLKGYYHFYLLNKYGPIILADVNIEASEGIDKVRQERQPVDVCFDYIINLFDEAIDNLEDTRSLSFLGQIDKTIAMSVKAKVLMYAASPLYNGNTEYYGSFVNAEGVPYFNLTADPEKWKLALDATEEAIAQASSVGYKLYTYEGGAELYDEEDWDVSGVMKYAYNNRFSIVEEWNSELIWGLSNINDRSTSGFQVATNMRSAVNTTNNRSAWQWLGASYRMAEMFYTKNGVPITEDITFDYDNRLAITVVPEEEDYYRGYLQPLERTINLHLDREPRFYAWLATDRGVWRAQGARNNLKMRNAEFPGGRAHATDFYASGIGVKKFVHPETTSDHWTTVVHYAKPLMRLPELYLMRAEARNEYSGPSQQVYSDLNVIRRRAGLQDIEIVYNNPTIVKTVGKHLDKSGLRDIIHQERLIELSFEGHRYDDIRRWKRGSEFFTLPILGWDVEKNLSTEFYTLQTKQTRQWITPRDYFFPLELNELRLNPKLIQNPGWDR</sequence>
<evidence type="ECO:0000256" key="1">
    <source>
        <dbReference type="ARBA" id="ARBA00004442"/>
    </source>
</evidence>
<dbReference type="InterPro" id="IPR012944">
    <property type="entry name" value="SusD_RagB_dom"/>
</dbReference>
<comment type="similarity">
    <text evidence="2">Belongs to the SusD family.</text>
</comment>
<evidence type="ECO:0000256" key="4">
    <source>
        <dbReference type="ARBA" id="ARBA00023136"/>
    </source>
</evidence>
<keyword evidence="4" id="KW-0472">Membrane</keyword>
<dbReference type="Proteomes" id="UP001589590">
    <property type="component" value="Unassembled WGS sequence"/>
</dbReference>
<proteinExistence type="inferred from homology"/>
<dbReference type="Pfam" id="PF14322">
    <property type="entry name" value="SusD-like_3"/>
    <property type="match status" value="1"/>
</dbReference>
<feature type="signal peptide" evidence="6">
    <location>
        <begin position="1"/>
        <end position="24"/>
    </location>
</feature>
<dbReference type="Gene3D" id="1.25.40.390">
    <property type="match status" value="1"/>
</dbReference>
<keyword evidence="3 6" id="KW-0732">Signal</keyword>
<keyword evidence="10" id="KW-1185">Reference proteome</keyword>
<evidence type="ECO:0000256" key="3">
    <source>
        <dbReference type="ARBA" id="ARBA00022729"/>
    </source>
</evidence>
<evidence type="ECO:0000313" key="9">
    <source>
        <dbReference type="EMBL" id="MFB9106290.1"/>
    </source>
</evidence>
<organism evidence="9 10">
    <name type="scientific">Algibacter miyuki</name>
    <dbReference type="NCBI Taxonomy" id="1306933"/>
    <lineage>
        <taxon>Bacteria</taxon>
        <taxon>Pseudomonadati</taxon>
        <taxon>Bacteroidota</taxon>
        <taxon>Flavobacteriia</taxon>
        <taxon>Flavobacteriales</taxon>
        <taxon>Flavobacteriaceae</taxon>
        <taxon>Algibacter</taxon>
    </lineage>
</organism>
<gene>
    <name evidence="9" type="ORF">ACFFU1_15400</name>
</gene>
<keyword evidence="5" id="KW-0998">Cell outer membrane</keyword>
<feature type="chain" id="PRO_5046201065" evidence="6">
    <location>
        <begin position="25"/>
        <end position="647"/>
    </location>
</feature>
<comment type="subcellular location">
    <subcellularLocation>
        <location evidence="1">Cell outer membrane</location>
    </subcellularLocation>
</comment>
<evidence type="ECO:0000313" key="10">
    <source>
        <dbReference type="Proteomes" id="UP001589590"/>
    </source>
</evidence>
<accession>A0ABV5H311</accession>
<evidence type="ECO:0000259" key="8">
    <source>
        <dbReference type="Pfam" id="PF14322"/>
    </source>
</evidence>
<evidence type="ECO:0000259" key="7">
    <source>
        <dbReference type="Pfam" id="PF07980"/>
    </source>
</evidence>
<dbReference type="Pfam" id="PF07980">
    <property type="entry name" value="SusD_RagB"/>
    <property type="match status" value="1"/>
</dbReference>
<protein>
    <submittedName>
        <fullName evidence="9">RagB/SusD family nutrient uptake outer membrane protein</fullName>
    </submittedName>
</protein>
<evidence type="ECO:0000256" key="6">
    <source>
        <dbReference type="SAM" id="SignalP"/>
    </source>
</evidence>
<dbReference type="SUPFAM" id="SSF48452">
    <property type="entry name" value="TPR-like"/>
    <property type="match status" value="1"/>
</dbReference>
<dbReference type="EMBL" id="JBHMFA010000017">
    <property type="protein sequence ID" value="MFB9106290.1"/>
    <property type="molecule type" value="Genomic_DNA"/>
</dbReference>
<evidence type="ECO:0000256" key="5">
    <source>
        <dbReference type="ARBA" id="ARBA00023237"/>
    </source>
</evidence>
<comment type="caution">
    <text evidence="9">The sequence shown here is derived from an EMBL/GenBank/DDBJ whole genome shotgun (WGS) entry which is preliminary data.</text>
</comment>
<feature type="domain" description="RagB/SusD" evidence="7">
    <location>
        <begin position="328"/>
        <end position="645"/>
    </location>
</feature>
<name>A0ABV5H311_9FLAO</name>
<reference evidence="9 10" key="1">
    <citation type="submission" date="2024-09" db="EMBL/GenBank/DDBJ databases">
        <authorList>
            <person name="Sun Q."/>
            <person name="Mori K."/>
        </authorList>
    </citation>
    <scope>NUCLEOTIDE SEQUENCE [LARGE SCALE GENOMIC DNA]</scope>
    <source>
        <strain evidence="9 10">CECT 8300</strain>
    </source>
</reference>
<dbReference type="InterPro" id="IPR011990">
    <property type="entry name" value="TPR-like_helical_dom_sf"/>
</dbReference>
<dbReference type="InterPro" id="IPR033985">
    <property type="entry name" value="SusD-like_N"/>
</dbReference>
<feature type="domain" description="SusD-like N-terminal" evidence="8">
    <location>
        <begin position="22"/>
        <end position="229"/>
    </location>
</feature>